<dbReference type="RefSeq" id="WP_124023391.1">
    <property type="nucleotide sequence ID" value="NZ_RPOH01000021.1"/>
</dbReference>
<comment type="caution">
    <text evidence="1">The sequence shown here is derived from an EMBL/GenBank/DDBJ whole genome shotgun (WGS) entry which is preliminary data.</text>
</comment>
<name>A0A3N5EDZ5_9ENTR</name>
<dbReference type="EMBL" id="RPOH01000021">
    <property type="protein sequence ID" value="RPH29322.1"/>
    <property type="molecule type" value="Genomic_DNA"/>
</dbReference>
<gene>
    <name evidence="1" type="ORF">EHN07_06650</name>
</gene>
<evidence type="ECO:0000313" key="1">
    <source>
        <dbReference type="EMBL" id="RPH29322.1"/>
    </source>
</evidence>
<proteinExistence type="predicted"/>
<accession>A0A3N5EDZ5</accession>
<keyword evidence="2" id="KW-1185">Reference proteome</keyword>
<protein>
    <recommendedName>
        <fullName evidence="3">Restriction endonuclease type IV Mrr domain-containing protein</fullName>
    </recommendedName>
</protein>
<dbReference type="AlphaFoldDB" id="A0A3N5EDZ5"/>
<organism evidence="1 2">
    <name type="scientific">Buttiauxella warmboldiae</name>
    <dbReference type="NCBI Taxonomy" id="82993"/>
    <lineage>
        <taxon>Bacteria</taxon>
        <taxon>Pseudomonadati</taxon>
        <taxon>Pseudomonadota</taxon>
        <taxon>Gammaproteobacteria</taxon>
        <taxon>Enterobacterales</taxon>
        <taxon>Enterobacteriaceae</taxon>
        <taxon>Buttiauxella</taxon>
    </lineage>
</organism>
<evidence type="ECO:0008006" key="3">
    <source>
        <dbReference type="Google" id="ProtNLM"/>
    </source>
</evidence>
<evidence type="ECO:0000313" key="2">
    <source>
        <dbReference type="Proteomes" id="UP000268615"/>
    </source>
</evidence>
<reference evidence="1 2" key="1">
    <citation type="submission" date="2018-11" db="EMBL/GenBank/DDBJ databases">
        <title>Draft genome sequence of Buttiauxella warmboldiae CCUG 35512.</title>
        <authorList>
            <person name="Salva-Serra F."/>
            <person name="Marathe N."/>
            <person name="Moore E."/>
            <person name="Svensson L."/>
            <person name="Engstrom-Jakobsson H."/>
        </authorList>
    </citation>
    <scope>NUCLEOTIDE SEQUENCE [LARGE SCALE GENOMIC DNA]</scope>
    <source>
        <strain evidence="1 2">CCUG 35512</strain>
    </source>
</reference>
<sequence>MLELDLGKMEVEDIFDLDIEKEDVLKVYIPLESIGVTNSYMDISDDYLEALWVGERLASEAKAANVVYDYISEVHKTRLCLMLYQPTISIKIAIEECVILYCRGDDGNYDFYQSVRDKVLNFELELDSYSIRLPEIADDYYANLIEGAYCEMLSESPELYFDEVKKHPERKLGYWRSFFSNRLDNDCYMSSRGWLIPGNLNLNYFFEVTGQKYRTEKLLPAEILVANDTSYVLADGLVAYFPMKQYLNSRFCSSLTMFVGDDEDEECWPPDEFDWSDGHISGKKHLTFDNTYMPTKNISKCMIDHDGTMVSVHDGKFWHVLYDTEILSIETIKNVRDKFKNILSTLSKNIDLPDSIAYKWGCLSDEEFEQLCYDIIFNHPRFNADTIRKYGKSRSRDGGRDIEVYDIPKSAGVLPRKWIFQCKLITNSKSLSATKLVDVGDMLERYDAQGFGVMTSAPIDATLYDKLDSICSKRGVELMNFSVLELERVLYCDDILRYRYFGK</sequence>
<dbReference type="OrthoDB" id="582093at2"/>
<dbReference type="Proteomes" id="UP000268615">
    <property type="component" value="Unassembled WGS sequence"/>
</dbReference>